<evidence type="ECO:0000256" key="3">
    <source>
        <dbReference type="SAM" id="Coils"/>
    </source>
</evidence>
<organism evidence="6 7">
    <name type="scientific">Rhizoclosmatium globosum</name>
    <dbReference type="NCBI Taxonomy" id="329046"/>
    <lineage>
        <taxon>Eukaryota</taxon>
        <taxon>Fungi</taxon>
        <taxon>Fungi incertae sedis</taxon>
        <taxon>Chytridiomycota</taxon>
        <taxon>Chytridiomycota incertae sedis</taxon>
        <taxon>Chytridiomycetes</taxon>
        <taxon>Chytridiales</taxon>
        <taxon>Chytriomycetaceae</taxon>
        <taxon>Rhizoclosmatium</taxon>
    </lineage>
</organism>
<proteinExistence type="predicted"/>
<dbReference type="SUPFAM" id="SSF57959">
    <property type="entry name" value="Leucine zipper domain"/>
    <property type="match status" value="1"/>
</dbReference>
<dbReference type="OrthoDB" id="10381027at2759"/>
<name>A0A1Y2C5Y2_9FUNG</name>
<dbReference type="InterPro" id="IPR050936">
    <property type="entry name" value="AP-1-like"/>
</dbReference>
<evidence type="ECO:0000259" key="5">
    <source>
        <dbReference type="PROSITE" id="PS00036"/>
    </source>
</evidence>
<dbReference type="Gene3D" id="1.20.5.170">
    <property type="match status" value="1"/>
</dbReference>
<feature type="region of interest" description="Disordered" evidence="4">
    <location>
        <begin position="1"/>
        <end position="44"/>
    </location>
</feature>
<dbReference type="Proteomes" id="UP000193642">
    <property type="component" value="Unassembled WGS sequence"/>
</dbReference>
<accession>A0A1Y2C5Y2</accession>
<dbReference type="GO" id="GO:0001228">
    <property type="term" value="F:DNA-binding transcription activator activity, RNA polymerase II-specific"/>
    <property type="evidence" value="ECO:0007669"/>
    <property type="project" value="TreeGrafter"/>
</dbReference>
<evidence type="ECO:0000313" key="6">
    <source>
        <dbReference type="EMBL" id="ORY41705.1"/>
    </source>
</evidence>
<comment type="caution">
    <text evidence="6">The sequence shown here is derived from an EMBL/GenBank/DDBJ whole genome shotgun (WGS) entry which is preliminary data.</text>
</comment>
<dbReference type="PANTHER" id="PTHR40621">
    <property type="entry name" value="TRANSCRIPTION FACTOR KAPC-RELATED"/>
    <property type="match status" value="1"/>
</dbReference>
<dbReference type="GO" id="GO:0090575">
    <property type="term" value="C:RNA polymerase II transcription regulator complex"/>
    <property type="evidence" value="ECO:0007669"/>
    <property type="project" value="TreeGrafter"/>
</dbReference>
<dbReference type="AlphaFoldDB" id="A0A1Y2C5Y2"/>
<keyword evidence="7" id="KW-1185">Reference proteome</keyword>
<keyword evidence="3" id="KW-0175">Coiled coil</keyword>
<dbReference type="PROSITE" id="PS00036">
    <property type="entry name" value="BZIP_BASIC"/>
    <property type="match status" value="1"/>
</dbReference>
<dbReference type="SMART" id="SM00338">
    <property type="entry name" value="BRLZ"/>
    <property type="match status" value="1"/>
</dbReference>
<feature type="compositionally biased region" description="Basic and acidic residues" evidence="4">
    <location>
        <begin position="28"/>
        <end position="40"/>
    </location>
</feature>
<dbReference type="PANTHER" id="PTHR40621:SF6">
    <property type="entry name" value="AP-1-LIKE TRANSCRIPTION FACTOR YAP1-RELATED"/>
    <property type="match status" value="1"/>
</dbReference>
<feature type="coiled-coil region" evidence="3">
    <location>
        <begin position="58"/>
        <end position="92"/>
    </location>
</feature>
<dbReference type="EMBL" id="MCGO01000031">
    <property type="protein sequence ID" value="ORY41705.1"/>
    <property type="molecule type" value="Genomic_DNA"/>
</dbReference>
<dbReference type="InterPro" id="IPR004827">
    <property type="entry name" value="bZIP"/>
</dbReference>
<dbReference type="GO" id="GO:0000976">
    <property type="term" value="F:transcription cis-regulatory region binding"/>
    <property type="evidence" value="ECO:0007669"/>
    <property type="project" value="InterPro"/>
</dbReference>
<gene>
    <name evidence="6" type="ORF">BCR33DRAFT_767515</name>
</gene>
<comment type="subcellular location">
    <subcellularLocation>
        <location evidence="1">Nucleus</location>
    </subcellularLocation>
</comment>
<dbReference type="InterPro" id="IPR046347">
    <property type="entry name" value="bZIP_sf"/>
</dbReference>
<feature type="compositionally biased region" description="Polar residues" evidence="4">
    <location>
        <begin position="8"/>
        <end position="23"/>
    </location>
</feature>
<reference evidence="6 7" key="1">
    <citation type="submission" date="2016-07" db="EMBL/GenBank/DDBJ databases">
        <title>Pervasive Adenine N6-methylation of Active Genes in Fungi.</title>
        <authorList>
            <consortium name="DOE Joint Genome Institute"/>
            <person name="Mondo S.J."/>
            <person name="Dannebaum R.O."/>
            <person name="Kuo R.C."/>
            <person name="Labutti K."/>
            <person name="Haridas S."/>
            <person name="Kuo A."/>
            <person name="Salamov A."/>
            <person name="Ahrendt S.R."/>
            <person name="Lipzen A."/>
            <person name="Sullivan W."/>
            <person name="Andreopoulos W.B."/>
            <person name="Clum A."/>
            <person name="Lindquist E."/>
            <person name="Daum C."/>
            <person name="Ramamoorthy G.K."/>
            <person name="Gryganskyi A."/>
            <person name="Culley D."/>
            <person name="Magnuson J.K."/>
            <person name="James T.Y."/>
            <person name="O'Malley M.A."/>
            <person name="Stajich J.E."/>
            <person name="Spatafora J.W."/>
            <person name="Visel A."/>
            <person name="Grigoriev I.V."/>
        </authorList>
    </citation>
    <scope>NUCLEOTIDE SEQUENCE [LARGE SCALE GENOMIC DNA]</scope>
    <source>
        <strain evidence="6 7">JEL800</strain>
    </source>
</reference>
<evidence type="ECO:0000256" key="4">
    <source>
        <dbReference type="SAM" id="MobiDB-lite"/>
    </source>
</evidence>
<protein>
    <recommendedName>
        <fullName evidence="5">BZIP domain-containing protein</fullName>
    </recommendedName>
</protein>
<evidence type="ECO:0000256" key="1">
    <source>
        <dbReference type="ARBA" id="ARBA00004123"/>
    </source>
</evidence>
<dbReference type="CDD" id="cd14688">
    <property type="entry name" value="bZIP_YAP"/>
    <property type="match status" value="1"/>
</dbReference>
<sequence>MEDESDEYSNQGSTTSSRTTKNPRNAGRKLETTDPDDKRIARNRRAQRAFRERKLKLIEDLETQVRTQANRIAELEAEKLTLQQELLLAQTAGPATLEPLSLSTQRAIDLSQRLFMQQLAQVLLVSSNSPNPLLVLQQSFPITNPTPDQTESDLLFDL</sequence>
<keyword evidence="2" id="KW-0539">Nucleus</keyword>
<feature type="domain" description="BZIP" evidence="5">
    <location>
        <begin position="38"/>
        <end position="53"/>
    </location>
</feature>
<evidence type="ECO:0000256" key="2">
    <source>
        <dbReference type="ARBA" id="ARBA00023242"/>
    </source>
</evidence>
<evidence type="ECO:0000313" key="7">
    <source>
        <dbReference type="Proteomes" id="UP000193642"/>
    </source>
</evidence>